<evidence type="ECO:0000313" key="5">
    <source>
        <dbReference type="Proteomes" id="UP000247150"/>
    </source>
</evidence>
<dbReference type="Pfam" id="PF13791">
    <property type="entry name" value="Sigma_reg_C"/>
    <property type="match status" value="1"/>
</dbReference>
<reference evidence="4 5" key="1">
    <citation type="submission" date="2018-05" db="EMBL/GenBank/DDBJ databases">
        <title>Freshwater and sediment microbial communities from various areas in North America, analyzing microbe dynamics in response to fracking.</title>
        <authorList>
            <person name="Lamendella R."/>
        </authorList>
    </citation>
    <scope>NUCLEOTIDE SEQUENCE [LARGE SCALE GENOMIC DNA]</scope>
    <source>
        <strain evidence="4 5">15_TX</strain>
    </source>
</reference>
<proteinExistence type="predicted"/>
<keyword evidence="1" id="KW-1133">Transmembrane helix</keyword>
<feature type="domain" description="Sigma factor regulator N-terminal" evidence="3">
    <location>
        <begin position="10"/>
        <end position="100"/>
    </location>
</feature>
<evidence type="ECO:0000259" key="2">
    <source>
        <dbReference type="Pfam" id="PF13791"/>
    </source>
</evidence>
<feature type="domain" description="Sigma factor regulator C-terminal" evidence="2">
    <location>
        <begin position="160"/>
        <end position="324"/>
    </location>
</feature>
<dbReference type="RefSeq" id="WP_110063721.1">
    <property type="nucleotide sequence ID" value="NZ_QGTW01000002.1"/>
</dbReference>
<keyword evidence="1" id="KW-0812">Transmembrane</keyword>
<evidence type="ECO:0000259" key="3">
    <source>
        <dbReference type="Pfam" id="PF13800"/>
    </source>
</evidence>
<name>A0A2V3A3Z7_9BACI</name>
<evidence type="ECO:0000313" key="4">
    <source>
        <dbReference type="EMBL" id="PWW31175.1"/>
    </source>
</evidence>
<comment type="caution">
    <text evidence="4">The sequence shown here is derived from an EMBL/GenBank/DDBJ whole genome shotgun (WGS) entry which is preliminary data.</text>
</comment>
<evidence type="ECO:0000256" key="1">
    <source>
        <dbReference type="SAM" id="Phobius"/>
    </source>
</evidence>
<dbReference type="InterPro" id="IPR025672">
    <property type="entry name" value="Sigma_reg_C_dom"/>
</dbReference>
<dbReference type="AlphaFoldDB" id="A0A2V3A3Z7"/>
<dbReference type="Proteomes" id="UP000247150">
    <property type="component" value="Unassembled WGS sequence"/>
</dbReference>
<gene>
    <name evidence="4" type="ORF">DFO73_102170</name>
</gene>
<dbReference type="InterPro" id="IPR029101">
    <property type="entry name" value="Sigma_reg_N"/>
</dbReference>
<dbReference type="OrthoDB" id="2730366at2"/>
<dbReference type="Pfam" id="PF13800">
    <property type="entry name" value="Sigma_reg_N"/>
    <property type="match status" value="1"/>
</dbReference>
<accession>A0A2V3A3Z7</accession>
<sequence>MTDWNKDHEKKIMTKYRFTLTLRVLRVLAACLLLFWVYMMAVNILSDAAHSEKKHAFYSKLALDWKYPNLHDDFGGFTKKEMTPFLTQKISYPITRKVGRDYQAVGEVQLEKRLFNTYSTLNIQRFEPNNESIYRFSLPENPNSGRKLSDNGKQNVWSSLSKIHEGTVAELAFSTKSFMKPEELLEVLKPYDLEVLWMPLYTGELKEFQTGFGSGGDSIELTSIYGFTGAREAGDNYMSESKLALTQEFMDENKAIMLKQMETLLKNESQSYYENFLGLDHLEERYNYLKENGFSVYGAVVTGPVKELLKLKQEEQIRGARLGELDYWNWE</sequence>
<protein>
    <submittedName>
        <fullName evidence="4">Sigma factor regulator</fullName>
    </submittedName>
</protein>
<feature type="transmembrane region" description="Helical" evidence="1">
    <location>
        <begin position="20"/>
        <end position="41"/>
    </location>
</feature>
<dbReference type="EMBL" id="QGTW01000002">
    <property type="protein sequence ID" value="PWW31175.1"/>
    <property type="molecule type" value="Genomic_DNA"/>
</dbReference>
<organism evidence="4 5">
    <name type="scientific">Cytobacillus oceanisediminis</name>
    <dbReference type="NCBI Taxonomy" id="665099"/>
    <lineage>
        <taxon>Bacteria</taxon>
        <taxon>Bacillati</taxon>
        <taxon>Bacillota</taxon>
        <taxon>Bacilli</taxon>
        <taxon>Bacillales</taxon>
        <taxon>Bacillaceae</taxon>
        <taxon>Cytobacillus</taxon>
    </lineage>
</organism>
<keyword evidence="1" id="KW-0472">Membrane</keyword>